<organism evidence="1 2">
    <name type="scientific">Aspergillus terreus (strain NIH 2624 / FGSC A1156)</name>
    <dbReference type="NCBI Taxonomy" id="341663"/>
    <lineage>
        <taxon>Eukaryota</taxon>
        <taxon>Fungi</taxon>
        <taxon>Dikarya</taxon>
        <taxon>Ascomycota</taxon>
        <taxon>Pezizomycotina</taxon>
        <taxon>Eurotiomycetes</taxon>
        <taxon>Eurotiomycetidae</taxon>
        <taxon>Eurotiales</taxon>
        <taxon>Aspergillaceae</taxon>
        <taxon>Aspergillus</taxon>
        <taxon>Aspergillus subgen. Circumdati</taxon>
    </lineage>
</organism>
<dbReference type="HOGENOM" id="CLU_2291125_0_0_1"/>
<accession>Q0D173</accession>
<reference evidence="2" key="1">
    <citation type="submission" date="2005-09" db="EMBL/GenBank/DDBJ databases">
        <title>Annotation of the Aspergillus terreus NIH2624 genome.</title>
        <authorList>
            <person name="Birren B.W."/>
            <person name="Lander E.S."/>
            <person name="Galagan J.E."/>
            <person name="Nusbaum C."/>
            <person name="Devon K."/>
            <person name="Henn M."/>
            <person name="Ma L.-J."/>
            <person name="Jaffe D.B."/>
            <person name="Butler J."/>
            <person name="Alvarez P."/>
            <person name="Gnerre S."/>
            <person name="Grabherr M."/>
            <person name="Kleber M."/>
            <person name="Mauceli E.W."/>
            <person name="Brockman W."/>
            <person name="Rounsley S."/>
            <person name="Young S.K."/>
            <person name="LaButti K."/>
            <person name="Pushparaj V."/>
            <person name="DeCaprio D."/>
            <person name="Crawford M."/>
            <person name="Koehrsen M."/>
            <person name="Engels R."/>
            <person name="Montgomery P."/>
            <person name="Pearson M."/>
            <person name="Howarth C."/>
            <person name="Larson L."/>
            <person name="Luoma S."/>
            <person name="White J."/>
            <person name="Alvarado L."/>
            <person name="Kodira C.D."/>
            <person name="Zeng Q."/>
            <person name="Oleary S."/>
            <person name="Yandava C."/>
            <person name="Denning D.W."/>
            <person name="Nierman W.C."/>
            <person name="Milne T."/>
            <person name="Madden K."/>
        </authorList>
    </citation>
    <scope>NUCLEOTIDE SEQUENCE [LARGE SCALE GENOMIC DNA]</scope>
    <source>
        <strain evidence="2">NIH 2624 / FGSC A1156</strain>
    </source>
</reference>
<sequence>MSTLDGRRRSRTSDGRRKTFDSRRGLWLRLLLSLPAPGRGEEAGERPVGLVVVVVVVVVEALRGQSVLGRVGWWKVVWRERRMALFAMDGRWTDGGRDRVR</sequence>
<dbReference type="GeneID" id="4355063"/>
<name>Q0D173_ASPTN</name>
<dbReference type="RefSeq" id="XP_001210397.1">
    <property type="nucleotide sequence ID" value="XM_001210397.1"/>
</dbReference>
<gene>
    <name evidence="1" type="ORF">ATEG_00311</name>
</gene>
<dbReference type="AlphaFoldDB" id="Q0D173"/>
<dbReference type="EMBL" id="CH476594">
    <property type="protein sequence ID" value="EAU38957.1"/>
    <property type="molecule type" value="Genomic_DNA"/>
</dbReference>
<dbReference type="VEuPathDB" id="FungiDB:ATEG_00311"/>
<evidence type="ECO:0000313" key="2">
    <source>
        <dbReference type="Proteomes" id="UP000007963"/>
    </source>
</evidence>
<protein>
    <submittedName>
        <fullName evidence="1">Uncharacterized protein</fullName>
    </submittedName>
</protein>
<evidence type="ECO:0000313" key="1">
    <source>
        <dbReference type="EMBL" id="EAU38957.1"/>
    </source>
</evidence>
<dbReference type="Proteomes" id="UP000007963">
    <property type="component" value="Unassembled WGS sequence"/>
</dbReference>
<proteinExistence type="predicted"/>